<reference evidence="3 4" key="1">
    <citation type="submission" date="2024-06" db="EMBL/GenBank/DDBJ databases">
        <title>The Natural Products Discovery Center: Release of the First 8490 Sequenced Strains for Exploring Actinobacteria Biosynthetic Diversity.</title>
        <authorList>
            <person name="Kalkreuter E."/>
            <person name="Kautsar S.A."/>
            <person name="Yang D."/>
            <person name="Bader C.D."/>
            <person name="Teijaro C.N."/>
            <person name="Fluegel L."/>
            <person name="Davis C.M."/>
            <person name="Simpson J.R."/>
            <person name="Lauterbach L."/>
            <person name="Steele A.D."/>
            <person name="Gui C."/>
            <person name="Meng S."/>
            <person name="Li G."/>
            <person name="Viehrig K."/>
            <person name="Ye F."/>
            <person name="Su P."/>
            <person name="Kiefer A.F."/>
            <person name="Nichols A."/>
            <person name="Cepeda A.J."/>
            <person name="Yan W."/>
            <person name="Fan B."/>
            <person name="Jiang Y."/>
            <person name="Adhikari A."/>
            <person name="Zheng C.-J."/>
            <person name="Schuster L."/>
            <person name="Cowan T.M."/>
            <person name="Smanski M.J."/>
            <person name="Chevrette M.G."/>
            <person name="De Carvalho L.P.S."/>
            <person name="Shen B."/>
        </authorList>
    </citation>
    <scope>NUCLEOTIDE SEQUENCE [LARGE SCALE GENOMIC DNA]</scope>
    <source>
        <strain evidence="3 4">NPDC048946</strain>
    </source>
</reference>
<dbReference type="SUPFAM" id="SSF54909">
    <property type="entry name" value="Dimeric alpha+beta barrel"/>
    <property type="match status" value="1"/>
</dbReference>
<gene>
    <name evidence="3" type="ORF">AB0C36_26725</name>
</gene>
<evidence type="ECO:0000259" key="2">
    <source>
        <dbReference type="Pfam" id="PF07045"/>
    </source>
</evidence>
<dbReference type="PANTHER" id="PTHR41521:SF4">
    <property type="entry name" value="BLR0684 PROTEIN"/>
    <property type="match status" value="1"/>
</dbReference>
<proteinExistence type="predicted"/>
<keyword evidence="4" id="KW-1185">Reference proteome</keyword>
<dbReference type="Proteomes" id="UP001551482">
    <property type="component" value="Unassembled WGS sequence"/>
</dbReference>
<evidence type="ECO:0000313" key="4">
    <source>
        <dbReference type="Proteomes" id="UP001551482"/>
    </source>
</evidence>
<dbReference type="Gene3D" id="3.30.70.100">
    <property type="match status" value="1"/>
</dbReference>
<name>A0ABV3DNR0_9ACTN</name>
<dbReference type="RefSeq" id="WP_358358485.1">
    <property type="nucleotide sequence ID" value="NZ_JBEZFP010000079.1"/>
</dbReference>
<dbReference type="Pfam" id="PF07045">
    <property type="entry name" value="DUF1330"/>
    <property type="match status" value="1"/>
</dbReference>
<dbReference type="PANTHER" id="PTHR41521">
    <property type="match status" value="1"/>
</dbReference>
<dbReference type="InterPro" id="IPR011008">
    <property type="entry name" value="Dimeric_a/b-barrel"/>
</dbReference>
<accession>A0ABV3DNR0</accession>
<sequence>MSAGKRALRRHRAPLGQGDAHHDRVRHRPRAQHRVLVEYLERIDETLEAFGGRFIVHASPNKRGVEGDWPGDAIVIEFPSMAEANAWWESPEYREILQLRTAHMVADIILIEGVPAGYRAKDAVKKLA</sequence>
<dbReference type="EMBL" id="JBEZFP010000079">
    <property type="protein sequence ID" value="MEU8137097.1"/>
    <property type="molecule type" value="Genomic_DNA"/>
</dbReference>
<evidence type="ECO:0000313" key="3">
    <source>
        <dbReference type="EMBL" id="MEU8137097.1"/>
    </source>
</evidence>
<organism evidence="3 4">
    <name type="scientific">Streptodolium elevatio</name>
    <dbReference type="NCBI Taxonomy" id="3157996"/>
    <lineage>
        <taxon>Bacteria</taxon>
        <taxon>Bacillati</taxon>
        <taxon>Actinomycetota</taxon>
        <taxon>Actinomycetes</taxon>
        <taxon>Kitasatosporales</taxon>
        <taxon>Streptomycetaceae</taxon>
        <taxon>Streptodolium</taxon>
    </lineage>
</organism>
<protein>
    <submittedName>
        <fullName evidence="3">DUF1330 domain-containing protein</fullName>
    </submittedName>
</protein>
<feature type="compositionally biased region" description="Basic residues" evidence="1">
    <location>
        <begin position="1"/>
        <end position="13"/>
    </location>
</feature>
<feature type="domain" description="DUF1330" evidence="2">
    <location>
        <begin position="37"/>
        <end position="114"/>
    </location>
</feature>
<evidence type="ECO:0000256" key="1">
    <source>
        <dbReference type="SAM" id="MobiDB-lite"/>
    </source>
</evidence>
<feature type="region of interest" description="Disordered" evidence="1">
    <location>
        <begin position="1"/>
        <end position="27"/>
    </location>
</feature>
<dbReference type="InterPro" id="IPR010753">
    <property type="entry name" value="DUF1330"/>
</dbReference>
<comment type="caution">
    <text evidence="3">The sequence shown here is derived from an EMBL/GenBank/DDBJ whole genome shotgun (WGS) entry which is preliminary data.</text>
</comment>